<reference evidence="1" key="1">
    <citation type="submission" date="2021-11" db="EMBL/GenBank/DDBJ databases">
        <title>Fusarium solani-melongenae Genome sequencing and assembly.</title>
        <authorList>
            <person name="Xie S."/>
            <person name="Huang L."/>
            <person name="Zhang X."/>
        </authorList>
    </citation>
    <scope>NUCLEOTIDE SEQUENCE</scope>
    <source>
        <strain evidence="1">CRI 24-3</strain>
    </source>
</reference>
<sequence>MSTGSSKRPPPDASRPTYPRKRAAQACGTCRRRRVKCDNEQPSCTACSKLGVQCVYQEGDKSSFDPASLAILQRLDELESLVRVAIPETSTPQGVDHPSLGKAFRPRESFSQRDSLSCQEPFINVEAVLEWPILRSFVDTQPLSLANILQAGSAETDVGWNRLLQAPDFDDDATNQLLQNFLDNFHIYNPVIELTHLQEDIRTSLYNGLGWDAPACISLLVFALGTIDCDHNDSVTTSMMLRNSKQFQQAESFFVAAQRRMGQLLCRSGPVEAQIFFLSGVYLMTTMRPFEAWRMFLQALACCQGFVSSSGVVQGKASELHDSIYWTAFKSELELRLEMSITENSAWNLRYPQFFPSPPRGLQSEGEAGWYFYLAEIALRRLSNRILAHSTNVALREASLAEKVSSIVEFEQQAQSWVDSLPASLKLDQPIDHDTQSAHLRFILSGHLIDCYEMIYWPLVVDAVHGRLHDDAEATRLARKGLEVNVQRIKDNEPGFRCRHHGTWLMLRSCTRSAFVLVAAGRAGLHSLLPLGWKASIDKVMDLLRFWKDEAKDAKQGLETGNCLLLCTGSLAPPEEAQSVNLGFIWSTFILNCVLLVKELTIAIAFIHSRLNKANVHSIDTIFDDGNGSPPPKPTAVSLQQSSTTNNMDKPPIDSKWIWHPQWVDSAKDSAGGFVHFRRELTLDRVPSEPVIVQITADTKYQLYINGRPAVFGPVKGNEHMWFYDELDIGPYLKSGLNILSVQVLRLYHGTPYGTSFPRMPFPGLLVRRAGEAGGHEIQLDTDDTWLVAIDASRKLRIDQKEDDFLHVYEDAATIPRHDLDWVAAQVLNLPKSHGLGPPWMLHPRMIPLPRITPVGFKKVHNLRSSLCQQEWEELLLNPHAGVPSLRLPAGTTHHIELEADHHLTAYLEFCFERPTSSGSELRITYAECYEDEPEMVPYIRRKGDRLDTTKKLYGPQDRYVFAGGQGCESAQSLQYTMSPKTKENFRPFHFRTFRILALDIQVNPESDLTMAGVHVNRTHYPLDVTGEIEIPGTAYEQLWSTSVRTLTNCMHDCYEDCPFYEQLQYAMDVRSSCLFTYYVSGDDRMARQAILQLHSSYRSHLGLLASRSPASQLQIIPHFSLFWILTLVDHFEHFGDIEFTRRLIPVCDGILESFEGRIEPALGLVSSETPFWDFVDWTPEWKPMGIPPAAARTGYQTFTNSLYAHTMQRLVPVVKAIGRQGLARDLEARAGTIVGALRQHCRLGEVFTDGLASLADVTRDFSQHNQIWAVLCGAATGDYAHKLLKQSLPMAQSRSSSSEDLQVPQDATNFTKPSQAMSFYLLRSLSAAGSTLYDDVFHDMWQPWLDQLSLNLTTWCEDEVTVRSDCHAWSCVPLYELMAEVAGIRPAEPGWSSVSFRPRTRLFPSFTAKVPLGGKLAPGTAHVAWKRSEGWDKALVSLCLETGAPVDGVPIHLTYPDGRRETKVGLELTFTL</sequence>
<evidence type="ECO:0000313" key="1">
    <source>
        <dbReference type="EMBL" id="UPK92553.1"/>
    </source>
</evidence>
<protein>
    <submittedName>
        <fullName evidence="1">Uncharacterized protein</fullName>
    </submittedName>
</protein>
<dbReference type="Proteomes" id="UP000830768">
    <property type="component" value="Chromosome 3"/>
</dbReference>
<name>A0ACD3YXG2_FUSSC</name>
<organism evidence="1 2">
    <name type="scientific">Fusarium solani subsp. cucurbitae</name>
    <name type="common">Neocosmosporum cucurbitae</name>
    <dbReference type="NCBI Taxonomy" id="2747967"/>
    <lineage>
        <taxon>Eukaryota</taxon>
        <taxon>Fungi</taxon>
        <taxon>Dikarya</taxon>
        <taxon>Ascomycota</taxon>
        <taxon>Pezizomycotina</taxon>
        <taxon>Sordariomycetes</taxon>
        <taxon>Hypocreomycetidae</taxon>
        <taxon>Hypocreales</taxon>
        <taxon>Nectriaceae</taxon>
        <taxon>Fusarium</taxon>
        <taxon>Fusarium solani species complex</taxon>
    </lineage>
</organism>
<dbReference type="EMBL" id="CP090032">
    <property type="protein sequence ID" value="UPK92553.1"/>
    <property type="molecule type" value="Genomic_DNA"/>
</dbReference>
<gene>
    <name evidence="1" type="ORF">LCI18_003488</name>
</gene>
<accession>A0ACD3YXG2</accession>
<keyword evidence="2" id="KW-1185">Reference proteome</keyword>
<evidence type="ECO:0000313" key="2">
    <source>
        <dbReference type="Proteomes" id="UP000830768"/>
    </source>
</evidence>
<proteinExistence type="predicted"/>